<comment type="caution">
    <text evidence="3">The sequence shown here is derived from an EMBL/GenBank/DDBJ whole genome shotgun (WGS) entry which is preliminary data.</text>
</comment>
<dbReference type="OrthoDB" id="10648040at2759"/>
<feature type="compositionally biased region" description="Low complexity" evidence="1">
    <location>
        <begin position="158"/>
        <end position="174"/>
    </location>
</feature>
<keyword evidence="4" id="KW-1185">Reference proteome</keyword>
<dbReference type="Proteomes" id="UP000192578">
    <property type="component" value="Unassembled WGS sequence"/>
</dbReference>
<evidence type="ECO:0000313" key="4">
    <source>
        <dbReference type="Proteomes" id="UP000192578"/>
    </source>
</evidence>
<feature type="chain" id="PRO_5013388860" evidence="2">
    <location>
        <begin position="22"/>
        <end position="188"/>
    </location>
</feature>
<feature type="compositionally biased region" description="Gly residues" evidence="1">
    <location>
        <begin position="119"/>
        <end position="137"/>
    </location>
</feature>
<evidence type="ECO:0000256" key="1">
    <source>
        <dbReference type="SAM" id="MobiDB-lite"/>
    </source>
</evidence>
<accession>A0A1W0WIG5</accession>
<evidence type="ECO:0000256" key="2">
    <source>
        <dbReference type="SAM" id="SignalP"/>
    </source>
</evidence>
<dbReference type="EMBL" id="MTYJ01000096">
    <property type="protein sequence ID" value="OQV14976.1"/>
    <property type="molecule type" value="Genomic_DNA"/>
</dbReference>
<keyword evidence="2" id="KW-0732">Signal</keyword>
<evidence type="ECO:0000313" key="3">
    <source>
        <dbReference type="EMBL" id="OQV14976.1"/>
    </source>
</evidence>
<name>A0A1W0WIG5_HYPEX</name>
<feature type="compositionally biased region" description="Polar residues" evidence="1">
    <location>
        <begin position="140"/>
        <end position="149"/>
    </location>
</feature>
<feature type="signal peptide" evidence="2">
    <location>
        <begin position="1"/>
        <end position="21"/>
    </location>
</feature>
<feature type="region of interest" description="Disordered" evidence="1">
    <location>
        <begin position="119"/>
        <end position="174"/>
    </location>
</feature>
<organism evidence="3 4">
    <name type="scientific">Hypsibius exemplaris</name>
    <name type="common">Freshwater tardigrade</name>
    <dbReference type="NCBI Taxonomy" id="2072580"/>
    <lineage>
        <taxon>Eukaryota</taxon>
        <taxon>Metazoa</taxon>
        <taxon>Ecdysozoa</taxon>
        <taxon>Tardigrada</taxon>
        <taxon>Eutardigrada</taxon>
        <taxon>Parachela</taxon>
        <taxon>Hypsibioidea</taxon>
        <taxon>Hypsibiidae</taxon>
        <taxon>Hypsibius</taxon>
    </lineage>
</organism>
<protein>
    <submittedName>
        <fullName evidence="3">Uncharacterized protein</fullName>
    </submittedName>
</protein>
<gene>
    <name evidence="3" type="ORF">BV898_10877</name>
</gene>
<sequence length="188" mass="19032">MASKYIVALCLTYLCVTFAQAAPARRVARELNLNSIMSGLATQFFNNGGQRGVNELANSDNKPNVLQKYLAPALMSGLLGGGGGGGSGSGNSGFNMNHPIVQQLIQMIMAKFSGGGGGSNNNGGLGGNSNSNGGLGGNSRSASAPQGNAYTLPDEDGQQQQQQPKQKSSGSGAGAAILKMVAKQLLKA</sequence>
<dbReference type="AlphaFoldDB" id="A0A1W0WIG5"/>
<reference evidence="4" key="1">
    <citation type="submission" date="2017-01" db="EMBL/GenBank/DDBJ databases">
        <title>Comparative genomics of anhydrobiosis in the tardigrade Hypsibius dujardini.</title>
        <authorList>
            <person name="Yoshida Y."/>
            <person name="Koutsovoulos G."/>
            <person name="Laetsch D."/>
            <person name="Stevens L."/>
            <person name="Kumar S."/>
            <person name="Horikawa D."/>
            <person name="Ishino K."/>
            <person name="Komine S."/>
            <person name="Tomita M."/>
            <person name="Blaxter M."/>
            <person name="Arakawa K."/>
        </authorList>
    </citation>
    <scope>NUCLEOTIDE SEQUENCE [LARGE SCALE GENOMIC DNA]</scope>
    <source>
        <strain evidence="4">Z151</strain>
    </source>
</reference>
<proteinExistence type="predicted"/>